<evidence type="ECO:0000256" key="1">
    <source>
        <dbReference type="ARBA" id="ARBA00004613"/>
    </source>
</evidence>
<keyword evidence="8" id="KW-1185">Reference proteome</keyword>
<evidence type="ECO:0000256" key="2">
    <source>
        <dbReference type="ARBA" id="ARBA00022525"/>
    </source>
</evidence>
<dbReference type="InterPro" id="IPR036880">
    <property type="entry name" value="Kunitz_BPTI_sf"/>
</dbReference>
<dbReference type="PROSITE" id="PS50279">
    <property type="entry name" value="BPTI_KUNITZ_2"/>
    <property type="match status" value="1"/>
</dbReference>
<dbReference type="STRING" id="8081.ENSPREP00000025233"/>
<dbReference type="GO" id="GO:0005615">
    <property type="term" value="C:extracellular space"/>
    <property type="evidence" value="ECO:0007669"/>
    <property type="project" value="TreeGrafter"/>
</dbReference>
<dbReference type="GeneTree" id="ENSGT01110000270209"/>
<evidence type="ECO:0000256" key="4">
    <source>
        <dbReference type="ARBA" id="ARBA00022900"/>
    </source>
</evidence>
<dbReference type="SMART" id="SM00131">
    <property type="entry name" value="KU"/>
    <property type="match status" value="1"/>
</dbReference>
<reference evidence="8" key="1">
    <citation type="submission" date="2013-11" db="EMBL/GenBank/DDBJ databases">
        <title>The genomic landscape of the Guanapo guppy.</title>
        <authorList>
            <person name="Kuenstner A."/>
            <person name="Dreyer C."/>
        </authorList>
    </citation>
    <scope>NUCLEOTIDE SEQUENCE</scope>
    <source>
        <strain evidence="8">Guanapo</strain>
    </source>
</reference>
<name>A0A3P9PU58_POERE</name>
<dbReference type="Proteomes" id="UP000242638">
    <property type="component" value="Unassembled WGS sequence"/>
</dbReference>
<dbReference type="PRINTS" id="PR00759">
    <property type="entry name" value="BASICPTASE"/>
</dbReference>
<dbReference type="PROSITE" id="PS00280">
    <property type="entry name" value="BPTI_KUNITZ_1"/>
    <property type="match status" value="1"/>
</dbReference>
<dbReference type="SUPFAM" id="SSF57362">
    <property type="entry name" value="BPTI-like"/>
    <property type="match status" value="1"/>
</dbReference>
<reference evidence="7" key="2">
    <citation type="submission" date="2025-08" db="UniProtKB">
        <authorList>
            <consortium name="Ensembl"/>
        </authorList>
    </citation>
    <scope>IDENTIFICATION</scope>
    <source>
        <strain evidence="7">Guanapo</strain>
    </source>
</reference>
<keyword evidence="3" id="KW-0646">Protease inhibitor</keyword>
<dbReference type="Pfam" id="PF00014">
    <property type="entry name" value="Kunitz_BPTI"/>
    <property type="match status" value="1"/>
</dbReference>
<keyword evidence="2" id="KW-0964">Secreted</keyword>
<reference evidence="7" key="3">
    <citation type="submission" date="2025-09" db="UniProtKB">
        <authorList>
            <consortium name="Ensembl"/>
        </authorList>
    </citation>
    <scope>IDENTIFICATION</scope>
    <source>
        <strain evidence="7">Guanapo</strain>
    </source>
</reference>
<proteinExistence type="predicted"/>
<comment type="subcellular location">
    <subcellularLocation>
        <location evidence="1">Secreted</location>
    </subcellularLocation>
</comment>
<dbReference type="CDD" id="cd00109">
    <property type="entry name" value="Kunitz-type"/>
    <property type="match status" value="1"/>
</dbReference>
<keyword evidence="5" id="KW-1015">Disulfide bond</keyword>
<evidence type="ECO:0000259" key="6">
    <source>
        <dbReference type="PROSITE" id="PS50279"/>
    </source>
</evidence>
<feature type="domain" description="BPTI/Kunitz inhibitor" evidence="6">
    <location>
        <begin position="12"/>
        <end position="62"/>
    </location>
</feature>
<dbReference type="InterPro" id="IPR020901">
    <property type="entry name" value="Prtase_inh_Kunz-CS"/>
</dbReference>
<dbReference type="InterPro" id="IPR002223">
    <property type="entry name" value="Kunitz_BPTI"/>
</dbReference>
<evidence type="ECO:0000313" key="8">
    <source>
        <dbReference type="Proteomes" id="UP000242638"/>
    </source>
</evidence>
<sequence length="85" mass="9675">HKKYIYFMNIECTLPSEIGRCRALLPRWYYDMVKKGCMPFNYGGCGGNANNFLTWFSCFRRCIFHCKSDVSEAGVAEPSAVCLSA</sequence>
<dbReference type="Ensembl" id="ENSPRET00000025484.1">
    <property type="protein sequence ID" value="ENSPREP00000025233.1"/>
    <property type="gene ID" value="ENSPREG00000017039.1"/>
</dbReference>
<dbReference type="PANTHER" id="PTHR10083">
    <property type="entry name" value="KUNITZ-TYPE PROTEASE INHIBITOR-RELATED"/>
    <property type="match status" value="1"/>
</dbReference>
<organism evidence="7 8">
    <name type="scientific">Poecilia reticulata</name>
    <name type="common">Guppy</name>
    <name type="synonym">Acanthophacelus reticulatus</name>
    <dbReference type="NCBI Taxonomy" id="8081"/>
    <lineage>
        <taxon>Eukaryota</taxon>
        <taxon>Metazoa</taxon>
        <taxon>Chordata</taxon>
        <taxon>Craniata</taxon>
        <taxon>Vertebrata</taxon>
        <taxon>Euteleostomi</taxon>
        <taxon>Actinopterygii</taxon>
        <taxon>Neopterygii</taxon>
        <taxon>Teleostei</taxon>
        <taxon>Neoteleostei</taxon>
        <taxon>Acanthomorphata</taxon>
        <taxon>Ovalentaria</taxon>
        <taxon>Atherinomorphae</taxon>
        <taxon>Cyprinodontiformes</taxon>
        <taxon>Poeciliidae</taxon>
        <taxon>Poeciliinae</taxon>
        <taxon>Poecilia</taxon>
    </lineage>
</organism>
<evidence type="ECO:0000256" key="5">
    <source>
        <dbReference type="ARBA" id="ARBA00023157"/>
    </source>
</evidence>
<dbReference type="GO" id="GO:0004867">
    <property type="term" value="F:serine-type endopeptidase inhibitor activity"/>
    <property type="evidence" value="ECO:0007669"/>
    <property type="project" value="UniProtKB-KW"/>
</dbReference>
<dbReference type="Gene3D" id="4.10.410.10">
    <property type="entry name" value="Pancreatic trypsin inhibitor Kunitz domain"/>
    <property type="match status" value="1"/>
</dbReference>
<evidence type="ECO:0000313" key="7">
    <source>
        <dbReference type="Ensembl" id="ENSPREP00000025233.1"/>
    </source>
</evidence>
<dbReference type="AlphaFoldDB" id="A0A3P9PU58"/>
<dbReference type="Bgee" id="ENSPREG00000017039">
    <property type="expression patterns" value="Expressed in caudal fin"/>
</dbReference>
<protein>
    <recommendedName>
        <fullName evidence="6">BPTI/Kunitz inhibitor domain-containing protein</fullName>
    </recommendedName>
</protein>
<dbReference type="InterPro" id="IPR050098">
    <property type="entry name" value="TFPI/VKTCI-like"/>
</dbReference>
<evidence type="ECO:0000256" key="3">
    <source>
        <dbReference type="ARBA" id="ARBA00022690"/>
    </source>
</evidence>
<dbReference type="PANTHER" id="PTHR10083:SF376">
    <property type="entry name" value="SERINE PEPTIDASE INHIBITOR, KUNITZ TYPE, 3"/>
    <property type="match status" value="1"/>
</dbReference>
<keyword evidence="4" id="KW-0722">Serine protease inhibitor</keyword>
<accession>A0A3P9PU58</accession>